<protein>
    <submittedName>
        <fullName evidence="1">Arginine deiminase</fullName>
        <ecNumber evidence="1">3.5.3.6</ecNumber>
    </submittedName>
</protein>
<name>A0ABQ9YKT4_9EUKA</name>
<dbReference type="Gene3D" id="3.75.10.10">
    <property type="entry name" value="L-arginine/glycine Amidinotransferase, Chain A"/>
    <property type="match status" value="1"/>
</dbReference>
<proteinExistence type="predicted"/>
<organism evidence="1 2">
    <name type="scientific">Blattamonas nauphoetae</name>
    <dbReference type="NCBI Taxonomy" id="2049346"/>
    <lineage>
        <taxon>Eukaryota</taxon>
        <taxon>Metamonada</taxon>
        <taxon>Preaxostyla</taxon>
        <taxon>Oxymonadida</taxon>
        <taxon>Blattamonas</taxon>
    </lineage>
</organism>
<keyword evidence="1" id="KW-0378">Hydrolase</keyword>
<evidence type="ECO:0000313" key="2">
    <source>
        <dbReference type="Proteomes" id="UP001281761"/>
    </source>
</evidence>
<dbReference type="EC" id="3.5.3.6" evidence="1"/>
<dbReference type="PANTHER" id="PTHR47271">
    <property type="entry name" value="ARGININE DEIMINASE"/>
    <property type="match status" value="1"/>
</dbReference>
<comment type="caution">
    <text evidence="1">The sequence shown here is derived from an EMBL/GenBank/DDBJ whole genome shotgun (WGS) entry which is preliminary data.</text>
</comment>
<dbReference type="GO" id="GO:0016990">
    <property type="term" value="F:arginine deiminase activity"/>
    <property type="evidence" value="ECO:0007669"/>
    <property type="project" value="UniProtKB-EC"/>
</dbReference>
<dbReference type="EMBL" id="JARBJD010000003">
    <property type="protein sequence ID" value="KAK2964266.1"/>
    <property type="molecule type" value="Genomic_DNA"/>
</dbReference>
<accession>A0ABQ9YKT4</accession>
<gene>
    <name evidence="1" type="ORF">BLNAU_797</name>
</gene>
<dbReference type="SUPFAM" id="SSF55909">
    <property type="entry name" value="Pentein"/>
    <property type="match status" value="1"/>
</dbReference>
<dbReference type="Pfam" id="PF02274">
    <property type="entry name" value="ADI"/>
    <property type="match status" value="1"/>
</dbReference>
<reference evidence="1 2" key="1">
    <citation type="journal article" date="2022" name="bioRxiv">
        <title>Genomics of Preaxostyla Flagellates Illuminates Evolutionary Transitions and the Path Towards Mitochondrial Loss.</title>
        <authorList>
            <person name="Novak L.V.F."/>
            <person name="Treitli S.C."/>
            <person name="Pyrih J."/>
            <person name="Halakuc P."/>
            <person name="Pipaliya S.V."/>
            <person name="Vacek V."/>
            <person name="Brzon O."/>
            <person name="Soukal P."/>
            <person name="Eme L."/>
            <person name="Dacks J.B."/>
            <person name="Karnkowska A."/>
            <person name="Elias M."/>
            <person name="Hampl V."/>
        </authorList>
    </citation>
    <scope>NUCLEOTIDE SEQUENCE [LARGE SCALE GENOMIC DNA]</scope>
    <source>
        <strain evidence="1">NAU3</strain>
        <tissue evidence="1">Gut</tissue>
    </source>
</reference>
<sequence length="489" mass="55046">MQDLRRKQIVSLEKQYQNLQFVRETLEQTPIFQYDEDDIPRLVITHEPEFAQTLGSLHPEVFLFSKAVDAKRAKYQHRFFRETIRQKSGSLVFTVRQILEMGTDDLHERYNLEQLALTSIVYRLSDEVPIDSVSAEERRTLTDEYKKDAIKKMTITQLIDVIMSRPTVIIKKAENAAHLCSNKVEMDPLTNLTFCRDQQITTAKGVVLGSMALVQRVAETTLMRFVFNKLRIPIVGEIDPSTGGKLEGGDFLPGGKKICFIGVGLRTNMTAIEYMLKNDLFGTDYVCVVKDTLDLHPDRMHLDTVFGLLDKENVIMSDDVIGPTSDRRRLVWEYRRVPVGAKPVGGTEVIGHYELSQQDVEFSEYLKARGYHVISIPARLQLILGVNVLNLGKGNVCCTNEETARIIIADGHFKGSIYVVPFDEITAMNGGVHCATFVVRHPPETQFSVIPASHTPGTPIITSAASPSFAEAMRRGSIPARYPDLIDDE</sequence>
<evidence type="ECO:0000313" key="1">
    <source>
        <dbReference type="EMBL" id="KAK2964266.1"/>
    </source>
</evidence>
<keyword evidence="2" id="KW-1185">Reference proteome</keyword>
<dbReference type="Proteomes" id="UP001281761">
    <property type="component" value="Unassembled WGS sequence"/>
</dbReference>
<dbReference type="PANTHER" id="PTHR47271:SF2">
    <property type="entry name" value="ARGININE DEIMINASE"/>
    <property type="match status" value="1"/>
</dbReference>